<protein>
    <submittedName>
        <fullName evidence="1">Uncharacterized protein</fullName>
    </submittedName>
</protein>
<evidence type="ECO:0000313" key="1">
    <source>
        <dbReference type="EMBL" id="KAG0551462.1"/>
    </source>
</evidence>
<comment type="caution">
    <text evidence="1">The sequence shown here is derived from an EMBL/GenBank/DDBJ whole genome shotgun (WGS) entry which is preliminary data.</text>
</comment>
<organism evidence="1 2">
    <name type="scientific">Sorghum bicolor</name>
    <name type="common">Sorghum</name>
    <name type="synonym">Sorghum vulgare</name>
    <dbReference type="NCBI Taxonomy" id="4558"/>
    <lineage>
        <taxon>Eukaryota</taxon>
        <taxon>Viridiplantae</taxon>
        <taxon>Streptophyta</taxon>
        <taxon>Embryophyta</taxon>
        <taxon>Tracheophyta</taxon>
        <taxon>Spermatophyta</taxon>
        <taxon>Magnoliopsida</taxon>
        <taxon>Liliopsida</taxon>
        <taxon>Poales</taxon>
        <taxon>Poaceae</taxon>
        <taxon>PACMAD clade</taxon>
        <taxon>Panicoideae</taxon>
        <taxon>Andropogonodae</taxon>
        <taxon>Andropogoneae</taxon>
        <taxon>Sorghinae</taxon>
        <taxon>Sorghum</taxon>
    </lineage>
</organism>
<dbReference type="EMBL" id="CM027680">
    <property type="protein sequence ID" value="KAG0551462.1"/>
    <property type="molecule type" value="Genomic_DNA"/>
</dbReference>
<reference evidence="1" key="1">
    <citation type="journal article" date="2019" name="BMC Genomics">
        <title>A new reference genome for Sorghum bicolor reveals high levels of sequence similarity between sweet and grain genotypes: implications for the genetics of sugar metabolism.</title>
        <authorList>
            <person name="Cooper E.A."/>
            <person name="Brenton Z.W."/>
            <person name="Flinn B.S."/>
            <person name="Jenkins J."/>
            <person name="Shu S."/>
            <person name="Flowers D."/>
            <person name="Luo F."/>
            <person name="Wang Y."/>
            <person name="Xia P."/>
            <person name="Barry K."/>
            <person name="Daum C."/>
            <person name="Lipzen A."/>
            <person name="Yoshinaga Y."/>
            <person name="Schmutz J."/>
            <person name="Saski C."/>
            <person name="Vermerris W."/>
            <person name="Kresovich S."/>
        </authorList>
    </citation>
    <scope>NUCLEOTIDE SEQUENCE</scope>
</reference>
<evidence type="ECO:0000313" key="2">
    <source>
        <dbReference type="Proteomes" id="UP000807115"/>
    </source>
</evidence>
<dbReference type="Proteomes" id="UP000807115">
    <property type="component" value="Chromosome 1"/>
</dbReference>
<name>A0A921S3K1_SORBI</name>
<accession>A0A921S3K1</accession>
<gene>
    <name evidence="1" type="ORF">BDA96_01G425800</name>
</gene>
<proteinExistence type="predicted"/>
<sequence length="52" mass="5596">MVLCTTSSDLLYAVAAWRARQQGRRLGPSHSSLAKTAGQDCPVRVSAVESTY</sequence>
<dbReference type="AlphaFoldDB" id="A0A921S3K1"/>
<reference evidence="1" key="2">
    <citation type="submission" date="2020-10" db="EMBL/GenBank/DDBJ databases">
        <authorList>
            <person name="Cooper E.A."/>
            <person name="Brenton Z.W."/>
            <person name="Flinn B.S."/>
            <person name="Jenkins J."/>
            <person name="Shu S."/>
            <person name="Flowers D."/>
            <person name="Luo F."/>
            <person name="Wang Y."/>
            <person name="Xia P."/>
            <person name="Barry K."/>
            <person name="Daum C."/>
            <person name="Lipzen A."/>
            <person name="Yoshinaga Y."/>
            <person name="Schmutz J."/>
            <person name="Saski C."/>
            <person name="Vermerris W."/>
            <person name="Kresovich S."/>
        </authorList>
    </citation>
    <scope>NUCLEOTIDE SEQUENCE</scope>
</reference>